<organism evidence="2 3">
    <name type="scientific">Paramecium sonneborni</name>
    <dbReference type="NCBI Taxonomy" id="65129"/>
    <lineage>
        <taxon>Eukaryota</taxon>
        <taxon>Sar</taxon>
        <taxon>Alveolata</taxon>
        <taxon>Ciliophora</taxon>
        <taxon>Intramacronucleata</taxon>
        <taxon>Oligohymenophorea</taxon>
        <taxon>Peniculida</taxon>
        <taxon>Parameciidae</taxon>
        <taxon>Paramecium</taxon>
    </lineage>
</organism>
<protein>
    <recommendedName>
        <fullName evidence="4">Transmembrane protein</fullName>
    </recommendedName>
</protein>
<evidence type="ECO:0008006" key="4">
    <source>
        <dbReference type="Google" id="ProtNLM"/>
    </source>
</evidence>
<dbReference type="EMBL" id="CAJJDN010000087">
    <property type="protein sequence ID" value="CAD8106481.1"/>
    <property type="molecule type" value="Genomic_DNA"/>
</dbReference>
<sequence length="110" mass="13255">MIITKSLSLDQIPGKKLIINIYLIQQYLEKCGMFTKAYENYGIIALELLILLIIQDFSLFLFFFQQKMLQNQKKVQLIRQIVRIIKTIIRYNNQWVILQIYYDLLNNSYQ</sequence>
<proteinExistence type="predicted"/>
<reference evidence="2" key="1">
    <citation type="submission" date="2021-01" db="EMBL/GenBank/DDBJ databases">
        <authorList>
            <consortium name="Genoscope - CEA"/>
            <person name="William W."/>
        </authorList>
    </citation>
    <scope>NUCLEOTIDE SEQUENCE</scope>
</reference>
<keyword evidence="1" id="KW-1133">Transmembrane helix</keyword>
<keyword evidence="3" id="KW-1185">Reference proteome</keyword>
<keyword evidence="1" id="KW-0812">Transmembrane</keyword>
<evidence type="ECO:0000256" key="1">
    <source>
        <dbReference type="SAM" id="Phobius"/>
    </source>
</evidence>
<name>A0A8S1PTZ4_9CILI</name>
<comment type="caution">
    <text evidence="2">The sequence shown here is derived from an EMBL/GenBank/DDBJ whole genome shotgun (WGS) entry which is preliminary data.</text>
</comment>
<keyword evidence="1" id="KW-0472">Membrane</keyword>
<gene>
    <name evidence="2" type="ORF">PSON_ATCC_30995.1.T0870003</name>
</gene>
<dbReference type="AlphaFoldDB" id="A0A8S1PTZ4"/>
<feature type="transmembrane region" description="Helical" evidence="1">
    <location>
        <begin position="43"/>
        <end position="64"/>
    </location>
</feature>
<accession>A0A8S1PTZ4</accession>
<evidence type="ECO:0000313" key="2">
    <source>
        <dbReference type="EMBL" id="CAD8106481.1"/>
    </source>
</evidence>
<evidence type="ECO:0000313" key="3">
    <source>
        <dbReference type="Proteomes" id="UP000692954"/>
    </source>
</evidence>
<dbReference type="Proteomes" id="UP000692954">
    <property type="component" value="Unassembled WGS sequence"/>
</dbReference>